<comment type="caution">
    <text evidence="3">The sequence shown here is derived from an EMBL/GenBank/DDBJ whole genome shotgun (WGS) entry which is preliminary data.</text>
</comment>
<dbReference type="Proteomes" id="UP000555448">
    <property type="component" value="Unassembled WGS sequence"/>
</dbReference>
<dbReference type="EMBL" id="JACHLR010000002">
    <property type="protein sequence ID" value="MBB4857336.1"/>
    <property type="molecule type" value="Genomic_DNA"/>
</dbReference>
<keyword evidence="1" id="KW-0175">Coiled coil</keyword>
<dbReference type="InterPro" id="IPR046367">
    <property type="entry name" value="GapR-like_DNA-bd"/>
</dbReference>
<sequence length="78" mass="9129">MAETTDDRLRLLIERVERLEEEKKGISDDIKDVYLEAKAVGYDVKIMRQIVRLRKMNPDDRKEMDMLLDTYKAALGLG</sequence>
<gene>
    <name evidence="3" type="ORF">HNO88_000643</name>
</gene>
<evidence type="ECO:0000259" key="2">
    <source>
        <dbReference type="Pfam" id="PF10073"/>
    </source>
</evidence>
<accession>A0A7W7K6Z0</accession>
<organism evidence="3 4">
    <name type="scientific">Novosphingobium chloroacetimidivorans</name>
    <dbReference type="NCBI Taxonomy" id="1428314"/>
    <lineage>
        <taxon>Bacteria</taxon>
        <taxon>Pseudomonadati</taxon>
        <taxon>Pseudomonadota</taxon>
        <taxon>Alphaproteobacteria</taxon>
        <taxon>Sphingomonadales</taxon>
        <taxon>Sphingomonadaceae</taxon>
        <taxon>Novosphingobium</taxon>
    </lineage>
</organism>
<protein>
    <submittedName>
        <fullName evidence="3">Uncharacterized protein (UPF0335 family)</fullName>
    </submittedName>
</protein>
<proteinExistence type="predicted"/>
<dbReference type="GO" id="GO:0003677">
    <property type="term" value="F:DNA binding"/>
    <property type="evidence" value="ECO:0007669"/>
    <property type="project" value="InterPro"/>
</dbReference>
<evidence type="ECO:0000313" key="3">
    <source>
        <dbReference type="EMBL" id="MBB4857336.1"/>
    </source>
</evidence>
<dbReference type="NCBIfam" id="NF010247">
    <property type="entry name" value="PRK13694.1"/>
    <property type="match status" value="1"/>
</dbReference>
<dbReference type="RefSeq" id="WP_159873866.1">
    <property type="nucleotide sequence ID" value="NZ_JACHLR010000002.1"/>
</dbReference>
<reference evidence="3 4" key="1">
    <citation type="submission" date="2020-08" db="EMBL/GenBank/DDBJ databases">
        <title>Functional genomics of gut bacteria from endangered species of beetles.</title>
        <authorList>
            <person name="Carlos-Shanley C."/>
        </authorList>
    </citation>
    <scope>NUCLEOTIDE SEQUENCE [LARGE SCALE GENOMIC DNA]</scope>
    <source>
        <strain evidence="3 4">S00245</strain>
    </source>
</reference>
<evidence type="ECO:0000256" key="1">
    <source>
        <dbReference type="SAM" id="Coils"/>
    </source>
</evidence>
<name>A0A7W7K6Z0_9SPHN</name>
<keyword evidence="4" id="KW-1185">Reference proteome</keyword>
<feature type="domain" description="GapR-like DNA-binding" evidence="2">
    <location>
        <begin position="6"/>
        <end position="76"/>
    </location>
</feature>
<feature type="coiled-coil region" evidence="1">
    <location>
        <begin position="2"/>
        <end position="36"/>
    </location>
</feature>
<dbReference type="AlphaFoldDB" id="A0A7W7K6Z0"/>
<dbReference type="Pfam" id="PF10073">
    <property type="entry name" value="GapR_DNA-bd"/>
    <property type="match status" value="1"/>
</dbReference>
<evidence type="ECO:0000313" key="4">
    <source>
        <dbReference type="Proteomes" id="UP000555448"/>
    </source>
</evidence>